<organism evidence="1 2">
    <name type="scientific">Citrobacter phage Michonne</name>
    <dbReference type="NCBI Taxonomy" id="1675603"/>
    <lineage>
        <taxon>Viruses</taxon>
        <taxon>Duplodnaviria</taxon>
        <taxon>Heunggongvirae</taxon>
        <taxon>Uroviricota</taxon>
        <taxon>Caudoviricetes</taxon>
        <taxon>Andersonviridae</taxon>
        <taxon>Ounavirinae</taxon>
        <taxon>Mooglevirus</taxon>
        <taxon>Mooglevirus mordin</taxon>
    </lineage>
</organism>
<dbReference type="KEGG" id="vg:26586901"/>
<name>A0A0K1LPF5_9CAUD</name>
<sequence length="78" mass="8982">MKAILVRSKVTRQVLAGAIFVGRDEVIPFMNPLIHYNFKIGDFGHYMNPLLIHSSLEDFKYHWANEGNVFFQEVISNG</sequence>
<protein>
    <submittedName>
        <fullName evidence="1">Uncharacterized protein</fullName>
    </submittedName>
</protein>
<evidence type="ECO:0000313" key="1">
    <source>
        <dbReference type="EMBL" id="AKU44083.1"/>
    </source>
</evidence>
<evidence type="ECO:0000313" key="2">
    <source>
        <dbReference type="Proteomes" id="UP000202391"/>
    </source>
</evidence>
<accession>A0A0K1LPF5</accession>
<proteinExistence type="predicted"/>
<reference evidence="1 2" key="1">
    <citation type="journal article" date="2015" name="Genome Announc.">
        <title>Complete Genome Sequence of Citrobacter freundii Myophage Michonne.</title>
        <authorList>
            <person name="Bernal C.L."/>
            <person name="Berkowitz V.E."/>
            <person name="Cahill J.L."/>
            <person name="Rasche E.S."/>
            <person name="Kuty Everett G.F."/>
        </authorList>
    </citation>
    <scope>NUCLEOTIDE SEQUENCE [LARGE SCALE GENOMIC DNA]</scope>
</reference>
<dbReference type="EMBL" id="KT001916">
    <property type="protein sequence ID" value="AKU44083.1"/>
    <property type="molecule type" value="Genomic_DNA"/>
</dbReference>
<gene>
    <name evidence="1" type="ORF">CPT_Michonne134</name>
</gene>
<dbReference type="RefSeq" id="YP_009177381.1">
    <property type="nucleotide sequence ID" value="NC_028247.1"/>
</dbReference>
<dbReference type="Proteomes" id="UP000202391">
    <property type="component" value="Segment"/>
</dbReference>
<dbReference type="OrthoDB" id="21025at10239"/>